<proteinExistence type="inferred from homology"/>
<protein>
    <submittedName>
        <fullName evidence="4">Uncharacterized protein</fullName>
    </submittedName>
</protein>
<dbReference type="PANTHER" id="PTHR13234:SF25">
    <property type="entry name" value="GAMMA-INTERFERON-INDUCIBLE LYSOSOMAL THIOL REDUCTASE"/>
    <property type="match status" value="1"/>
</dbReference>
<dbReference type="InterPro" id="IPR004911">
    <property type="entry name" value="Interferon-induced_GILT"/>
</dbReference>
<evidence type="ECO:0000313" key="4">
    <source>
        <dbReference type="EMBL" id="EGT31278.1"/>
    </source>
</evidence>
<comment type="similarity">
    <text evidence="1">Belongs to the GILT family.</text>
</comment>
<dbReference type="EMBL" id="GL379796">
    <property type="protein sequence ID" value="EGT31278.1"/>
    <property type="molecule type" value="Genomic_DNA"/>
</dbReference>
<organism evidence="5">
    <name type="scientific">Caenorhabditis brenneri</name>
    <name type="common">Nematode worm</name>
    <dbReference type="NCBI Taxonomy" id="135651"/>
    <lineage>
        <taxon>Eukaryota</taxon>
        <taxon>Metazoa</taxon>
        <taxon>Ecdysozoa</taxon>
        <taxon>Nematoda</taxon>
        <taxon>Chromadorea</taxon>
        <taxon>Rhabditida</taxon>
        <taxon>Rhabditina</taxon>
        <taxon>Rhabditomorpha</taxon>
        <taxon>Rhabditoidea</taxon>
        <taxon>Rhabditidae</taxon>
        <taxon>Peloderinae</taxon>
        <taxon>Caenorhabditis</taxon>
    </lineage>
</organism>
<dbReference type="PANTHER" id="PTHR13234">
    <property type="entry name" value="GAMMA-INTERFERON INDUCIBLE LYSOSOMAL THIOL REDUCTASE GILT"/>
    <property type="match status" value="1"/>
</dbReference>
<dbReference type="OMA" id="LQCCSKK"/>
<evidence type="ECO:0000313" key="5">
    <source>
        <dbReference type="Proteomes" id="UP000008068"/>
    </source>
</evidence>
<dbReference type="AlphaFoldDB" id="G0MIX7"/>
<evidence type="ECO:0000256" key="1">
    <source>
        <dbReference type="ARBA" id="ARBA00005679"/>
    </source>
</evidence>
<keyword evidence="5" id="KW-1185">Reference proteome</keyword>
<accession>G0MIX7</accession>
<feature type="signal peptide" evidence="3">
    <location>
        <begin position="1"/>
        <end position="20"/>
    </location>
</feature>
<dbReference type="FunCoup" id="G0MIX7">
    <property type="interactions" value="371"/>
</dbReference>
<evidence type="ECO:0000256" key="3">
    <source>
        <dbReference type="SAM" id="SignalP"/>
    </source>
</evidence>
<gene>
    <name evidence="4" type="ORF">CAEBREN_10620</name>
</gene>
<dbReference type="HOGENOM" id="CLU_066886_2_3_1"/>
<reference evidence="5" key="1">
    <citation type="submission" date="2011-07" db="EMBL/GenBank/DDBJ databases">
        <authorList>
            <consortium name="Caenorhabditis brenneri Sequencing and Analysis Consortium"/>
            <person name="Wilson R.K."/>
        </authorList>
    </citation>
    <scope>NUCLEOTIDE SEQUENCE [LARGE SCALE GENOMIC DNA]</scope>
    <source>
        <strain evidence="5">PB2801</strain>
    </source>
</reference>
<dbReference type="OrthoDB" id="5850948at2759"/>
<sequence length="213" mass="23717">MFLIFLVFNSIFFLPPAIYSGNITIFKSQIDTIDITGFSKCGLTSRWFRTQFSPFLTNFKEIPKGLKIVYHPLAIGSKLVNGSKVATCENGWLECQLNKLQCCSKKYITDESHPINLLKIITCIQGKSKLEDGISCLPETEIGEKIQNCSKSQEGEDLLIAEPFPHNESITLPWIKINGIRSLEATKNLQSVVCSLPSAKKASPCLPAEEMVL</sequence>
<keyword evidence="3" id="KW-0732">Signal</keyword>
<dbReference type="STRING" id="135651.G0MIX7"/>
<keyword evidence="2" id="KW-0325">Glycoprotein</keyword>
<dbReference type="GO" id="GO:0016671">
    <property type="term" value="F:oxidoreductase activity, acting on a sulfur group of donors, disulfide as acceptor"/>
    <property type="evidence" value="ECO:0007669"/>
    <property type="project" value="InterPro"/>
</dbReference>
<feature type="chain" id="PRO_5003403146" evidence="3">
    <location>
        <begin position="21"/>
        <end position="213"/>
    </location>
</feature>
<dbReference type="InParanoid" id="G0MIX7"/>
<name>G0MIX7_CAEBE</name>
<dbReference type="eggNOG" id="KOG3160">
    <property type="taxonomic scope" value="Eukaryota"/>
</dbReference>
<dbReference type="Pfam" id="PF03227">
    <property type="entry name" value="GILT"/>
    <property type="match status" value="1"/>
</dbReference>
<evidence type="ECO:0000256" key="2">
    <source>
        <dbReference type="ARBA" id="ARBA00023180"/>
    </source>
</evidence>
<dbReference type="Proteomes" id="UP000008068">
    <property type="component" value="Unassembled WGS sequence"/>
</dbReference>